<dbReference type="PANTHER" id="PTHR10742:SF342">
    <property type="entry name" value="AMINE OXIDASE"/>
    <property type="match status" value="1"/>
</dbReference>
<reference evidence="8 9" key="1">
    <citation type="submission" date="2020-10" db="EMBL/GenBank/DDBJ databases">
        <title>Phylogeny of dyella-like bacteria.</title>
        <authorList>
            <person name="Fu J."/>
        </authorList>
    </citation>
    <scope>NUCLEOTIDE SEQUENCE [LARGE SCALE GENOMIC DNA]</scope>
    <source>
        <strain evidence="8 9">DHOB07</strain>
    </source>
</reference>
<dbReference type="Gene3D" id="3.90.660.10">
    <property type="match status" value="1"/>
</dbReference>
<dbReference type="Gene3D" id="3.50.50.60">
    <property type="entry name" value="FAD/NAD(P)-binding domain"/>
    <property type="match status" value="1"/>
</dbReference>
<evidence type="ECO:0000259" key="7">
    <source>
        <dbReference type="Pfam" id="PF01593"/>
    </source>
</evidence>
<dbReference type="Proteomes" id="UP001620405">
    <property type="component" value="Unassembled WGS sequence"/>
</dbReference>
<accession>A0ABW8ITV2</accession>
<keyword evidence="9" id="KW-1185">Reference proteome</keyword>
<evidence type="ECO:0000313" key="9">
    <source>
        <dbReference type="Proteomes" id="UP001620405"/>
    </source>
</evidence>
<dbReference type="Pfam" id="PF01593">
    <property type="entry name" value="Amino_oxidase"/>
    <property type="match status" value="1"/>
</dbReference>
<protein>
    <recommendedName>
        <fullName evidence="4">Tryptophan 2-monooxygenase</fullName>
        <ecNumber evidence="3">1.13.12.3</ecNumber>
    </recommendedName>
</protein>
<comment type="caution">
    <text evidence="8">The sequence shown here is derived from an EMBL/GenBank/DDBJ whole genome shotgun (WGS) entry which is preliminary data.</text>
</comment>
<dbReference type="Gene3D" id="1.20.1440.240">
    <property type="match status" value="1"/>
</dbReference>
<evidence type="ECO:0000256" key="5">
    <source>
        <dbReference type="ARBA" id="ARBA00023070"/>
    </source>
</evidence>
<comment type="catalytic activity">
    <reaction evidence="6">
        <text>L-tryptophan + O2 = indole-3-acetamide + CO2 + H2O</text>
        <dbReference type="Rhea" id="RHEA:16165"/>
        <dbReference type="ChEBI" id="CHEBI:15377"/>
        <dbReference type="ChEBI" id="CHEBI:15379"/>
        <dbReference type="ChEBI" id="CHEBI:16031"/>
        <dbReference type="ChEBI" id="CHEBI:16526"/>
        <dbReference type="ChEBI" id="CHEBI:57912"/>
        <dbReference type="EC" id="1.13.12.3"/>
    </reaction>
</comment>
<dbReference type="EC" id="1.13.12.3" evidence="3"/>
<dbReference type="InterPro" id="IPR050281">
    <property type="entry name" value="Flavin_monoamine_oxidase"/>
</dbReference>
<organism evidence="8 9">
    <name type="scientific">Dyella lipolytica</name>
    <dbReference type="NCBI Taxonomy" id="1867835"/>
    <lineage>
        <taxon>Bacteria</taxon>
        <taxon>Pseudomonadati</taxon>
        <taxon>Pseudomonadota</taxon>
        <taxon>Gammaproteobacteria</taxon>
        <taxon>Lysobacterales</taxon>
        <taxon>Rhodanobacteraceae</taxon>
        <taxon>Dyella</taxon>
    </lineage>
</organism>
<comment type="pathway">
    <text evidence="1">Plant hormone metabolism; auxin biosynthesis.</text>
</comment>
<dbReference type="InterPro" id="IPR002937">
    <property type="entry name" value="Amino_oxidase"/>
</dbReference>
<name>A0ABW8ITV2_9GAMM</name>
<evidence type="ECO:0000256" key="1">
    <source>
        <dbReference type="ARBA" id="ARBA00004814"/>
    </source>
</evidence>
<dbReference type="SUPFAM" id="SSF54373">
    <property type="entry name" value="FAD-linked reductases, C-terminal domain"/>
    <property type="match status" value="1"/>
</dbReference>
<evidence type="ECO:0000256" key="2">
    <source>
        <dbReference type="ARBA" id="ARBA00005833"/>
    </source>
</evidence>
<dbReference type="RefSeq" id="WP_284399073.1">
    <property type="nucleotide sequence ID" value="NZ_BSNQ01000003.1"/>
</dbReference>
<evidence type="ECO:0000256" key="4">
    <source>
        <dbReference type="ARBA" id="ARBA00017871"/>
    </source>
</evidence>
<evidence type="ECO:0000256" key="6">
    <source>
        <dbReference type="ARBA" id="ARBA00047321"/>
    </source>
</evidence>
<dbReference type="SUPFAM" id="SSF51905">
    <property type="entry name" value="FAD/NAD(P)-binding domain"/>
    <property type="match status" value="1"/>
</dbReference>
<feature type="domain" description="Amine oxidase" evidence="7">
    <location>
        <begin position="65"/>
        <end position="519"/>
    </location>
</feature>
<gene>
    <name evidence="8" type="ORF">ISP13_02340</name>
</gene>
<dbReference type="PANTHER" id="PTHR10742">
    <property type="entry name" value="FLAVIN MONOAMINE OXIDASE"/>
    <property type="match status" value="1"/>
</dbReference>
<comment type="similarity">
    <text evidence="2">Belongs to the tryptophan 2-monooxygenase family.</text>
</comment>
<evidence type="ECO:0000313" key="8">
    <source>
        <dbReference type="EMBL" id="MFK2872356.1"/>
    </source>
</evidence>
<evidence type="ECO:0000256" key="3">
    <source>
        <dbReference type="ARBA" id="ARBA00012535"/>
    </source>
</evidence>
<keyword evidence="5" id="KW-0073">Auxin biosynthesis</keyword>
<dbReference type="InterPro" id="IPR036188">
    <property type="entry name" value="FAD/NAD-bd_sf"/>
</dbReference>
<dbReference type="EMBL" id="JADIKG010000009">
    <property type="protein sequence ID" value="MFK2872356.1"/>
    <property type="molecule type" value="Genomic_DNA"/>
</dbReference>
<sequence length="534" mass="58535">MQGEGSEFSIKRRDLLRMIGLSAGGAAMYQAMGSLGLAAESPYKGTPKLQGAPRGASVLILGAGLAGMVAAYELRQAGYKVHVLEYNPRPGGRNWTLRGGDTYTELGGFTQHCRFDRGQYFNPGPWRIPYHHRGLLDYCKKLGVPLEPFVQINHNAYLHGANAFGGKPQRYRTINADYRGHVAELLAKVTQQGKLDAPVSKDDQALLLDSLRQWGALDKNYAYAAGHNVSNRRGYDKAPGGGLSAKPVDSQPLQLHDVLNSHLWSNLTEGDNYEFQTTLFQPVGGMGRIGEAFGRALDGSIRYNAKVTSIHQDEHGVTATYEDTRHPGRVMKAQGDWCICTIPLSILSQIPMNVGAAMADAIAAVPYAATVKVGLQFKRRFWEEDDDIYGGVTATDLPINNISYPSNDFNSRKGVLLGGYLWGLNAYEFTAMSPEERVRKAVEYGSQIHPQYKAEFENGISVAWHRSPFTLGCFATWSEEARAKHYDNLCQIDGRIALAGEHASYLPAWQEGAVTSALDVITRIHQRVVAGGAA</sequence>
<proteinExistence type="inferred from homology"/>